<keyword evidence="5 7" id="KW-1133">Transmembrane helix</keyword>
<dbReference type="GO" id="GO:0004252">
    <property type="term" value="F:serine-type endopeptidase activity"/>
    <property type="evidence" value="ECO:0007669"/>
    <property type="project" value="InterPro"/>
</dbReference>
<organism evidence="9 10">
    <name type="scientific">Streptococcus acidominimus</name>
    <dbReference type="NCBI Taxonomy" id="1326"/>
    <lineage>
        <taxon>Bacteria</taxon>
        <taxon>Bacillati</taxon>
        <taxon>Bacillota</taxon>
        <taxon>Bacilli</taxon>
        <taxon>Lactobacillales</taxon>
        <taxon>Streptococcaceae</taxon>
        <taxon>Streptococcus</taxon>
    </lineage>
</organism>
<keyword evidence="6 7" id="KW-0472">Membrane</keyword>
<comment type="similarity">
    <text evidence="2">Belongs to the peptidase S54 family.</text>
</comment>
<evidence type="ECO:0000313" key="10">
    <source>
        <dbReference type="Proteomes" id="UP000215144"/>
    </source>
</evidence>
<evidence type="ECO:0000259" key="8">
    <source>
        <dbReference type="Pfam" id="PF01694"/>
    </source>
</evidence>
<accession>A0A239XM10</accession>
<evidence type="ECO:0000256" key="2">
    <source>
        <dbReference type="ARBA" id="ARBA00009045"/>
    </source>
</evidence>
<dbReference type="PANTHER" id="PTHR43731">
    <property type="entry name" value="RHOMBOID PROTEASE"/>
    <property type="match status" value="1"/>
</dbReference>
<gene>
    <name evidence="9" type="primary">gluP</name>
    <name evidence="9" type="ORF">SAMEA4504048_02277</name>
</gene>
<reference evidence="9 10" key="1">
    <citation type="submission" date="2017-06" db="EMBL/GenBank/DDBJ databases">
        <authorList>
            <consortium name="Pathogen Informatics"/>
        </authorList>
    </citation>
    <scope>NUCLEOTIDE SEQUENCE [LARGE SCALE GENOMIC DNA]</scope>
    <source>
        <strain evidence="9 10">NCTC11291</strain>
    </source>
</reference>
<evidence type="ECO:0000256" key="7">
    <source>
        <dbReference type="SAM" id="Phobius"/>
    </source>
</evidence>
<dbReference type="InterPro" id="IPR035952">
    <property type="entry name" value="Rhomboid-like_sf"/>
</dbReference>
<keyword evidence="4 9" id="KW-0378">Hydrolase</keyword>
<dbReference type="Pfam" id="PF01694">
    <property type="entry name" value="Rhomboid"/>
    <property type="match status" value="1"/>
</dbReference>
<evidence type="ECO:0000256" key="3">
    <source>
        <dbReference type="ARBA" id="ARBA00022692"/>
    </source>
</evidence>
<feature type="transmembrane region" description="Helical" evidence="7">
    <location>
        <begin position="12"/>
        <end position="29"/>
    </location>
</feature>
<dbReference type="AlphaFoldDB" id="A0A239XM10"/>
<dbReference type="EC" id="3.4.21.105" evidence="9"/>
<dbReference type="KEGG" id="saco:SAME_02277"/>
<name>A0A239XM10_STRAI</name>
<dbReference type="GO" id="GO:0016020">
    <property type="term" value="C:membrane"/>
    <property type="evidence" value="ECO:0007669"/>
    <property type="project" value="UniProtKB-SubCell"/>
</dbReference>
<evidence type="ECO:0000256" key="6">
    <source>
        <dbReference type="ARBA" id="ARBA00023136"/>
    </source>
</evidence>
<dbReference type="EMBL" id="LT906454">
    <property type="protein sequence ID" value="SNV47044.1"/>
    <property type="molecule type" value="Genomic_DNA"/>
</dbReference>
<evidence type="ECO:0000313" key="9">
    <source>
        <dbReference type="EMBL" id="SNV47044.1"/>
    </source>
</evidence>
<evidence type="ECO:0000256" key="1">
    <source>
        <dbReference type="ARBA" id="ARBA00004141"/>
    </source>
</evidence>
<dbReference type="SUPFAM" id="SSF144091">
    <property type="entry name" value="Rhomboid-like"/>
    <property type="match status" value="1"/>
</dbReference>
<dbReference type="Gene3D" id="1.20.1540.10">
    <property type="entry name" value="Rhomboid-like"/>
    <property type="match status" value="1"/>
</dbReference>
<keyword evidence="3 7" id="KW-0812">Transmembrane</keyword>
<dbReference type="InterPro" id="IPR050925">
    <property type="entry name" value="Rhomboid_protease_S54"/>
</dbReference>
<protein>
    <submittedName>
        <fullName evidence="9">GlpG protein (Membrane protein of glp regulon)</fullName>
        <ecNumber evidence="9">3.4.21.105</ecNumber>
    </submittedName>
</protein>
<feature type="transmembrane region" description="Helical" evidence="7">
    <location>
        <begin position="64"/>
        <end position="84"/>
    </location>
</feature>
<comment type="subcellular location">
    <subcellularLocation>
        <location evidence="1">Membrane</location>
        <topology evidence="1">Multi-pass membrane protein</topology>
    </subcellularLocation>
</comment>
<dbReference type="InterPro" id="IPR022764">
    <property type="entry name" value="Peptidase_S54_rhomboid_dom"/>
</dbReference>
<evidence type="ECO:0000256" key="4">
    <source>
        <dbReference type="ARBA" id="ARBA00022801"/>
    </source>
</evidence>
<feature type="domain" description="Peptidase S54 rhomboid" evidence="8">
    <location>
        <begin position="55"/>
        <end position="191"/>
    </location>
</feature>
<feature type="transmembrane region" description="Helical" evidence="7">
    <location>
        <begin position="203"/>
        <end position="222"/>
    </location>
</feature>
<dbReference type="Proteomes" id="UP000215144">
    <property type="component" value="Chromosome 1"/>
</dbReference>
<feature type="transmembrane region" description="Helical" evidence="7">
    <location>
        <begin position="96"/>
        <end position="113"/>
    </location>
</feature>
<proteinExistence type="inferred from homology"/>
<dbReference type="RefSeq" id="WP_017769438.1">
    <property type="nucleotide sequence ID" value="NZ_LT906454.1"/>
</dbReference>
<sequence>MINTLKRYPITSLLVGSISLIFLLMQLLYPGMAETPQVIYQFGGLVGDILKTNYQESWRLITPIFIHIGWQHFLFNTITLIFLGKLLEDLYGHFRYLILFLFSGILGNIFVFVFTPNVIVAGASTAIFGLFAAVVVAGQNSRYTYLKQLTNSYRTLILINLVFNLITPNVSIVGHLGGLTGGVLLGVALSKTDNSYFKTSQKFATTLLYSLIFIGLLTIPWLF</sequence>
<feature type="transmembrane region" description="Helical" evidence="7">
    <location>
        <begin position="119"/>
        <end position="137"/>
    </location>
</feature>
<dbReference type="PANTHER" id="PTHR43731:SF14">
    <property type="entry name" value="PRESENILIN-ASSOCIATED RHOMBOID-LIKE PROTEIN, MITOCHONDRIAL"/>
    <property type="match status" value="1"/>
</dbReference>
<evidence type="ECO:0000256" key="5">
    <source>
        <dbReference type="ARBA" id="ARBA00022989"/>
    </source>
</evidence>